<dbReference type="InterPro" id="IPR038611">
    <property type="entry name" value="Arr_sf"/>
</dbReference>
<name>A0ABV3VNB7_9MYCO</name>
<dbReference type="Proteomes" id="UP001558474">
    <property type="component" value="Unassembled WGS sequence"/>
</dbReference>
<feature type="non-terminal residue" evidence="1">
    <location>
        <position position="125"/>
    </location>
</feature>
<dbReference type="EMBL" id="JBDLOU010000122">
    <property type="protein sequence ID" value="MEX3742882.1"/>
    <property type="molecule type" value="Genomic_DNA"/>
</dbReference>
<keyword evidence="2" id="KW-1185">Reference proteome</keyword>
<proteinExistence type="predicted"/>
<evidence type="ECO:0000313" key="1">
    <source>
        <dbReference type="EMBL" id="MEX3742882.1"/>
    </source>
</evidence>
<dbReference type="Gene3D" id="3.20.170.40">
    <property type="entry name" value="Rifampin ADP-ribosyltransferase domain"/>
    <property type="match status" value="1"/>
</dbReference>
<organism evidence="1 2">
    <name type="scientific">Mycolicibacterium porcinum</name>
    <dbReference type="NCBI Taxonomy" id="39693"/>
    <lineage>
        <taxon>Bacteria</taxon>
        <taxon>Bacillati</taxon>
        <taxon>Actinomycetota</taxon>
        <taxon>Actinomycetes</taxon>
        <taxon>Mycobacteriales</taxon>
        <taxon>Mycobacteriaceae</taxon>
        <taxon>Mycolicibacterium</taxon>
    </lineage>
</organism>
<sequence>MVDYWHGGRRGIKVGDLLKGPYARKQEWSLTERNIERQHLHRGIYNSERDPRRVYFTTDRELARGWAMHAMLQAEGGGALYRVKPLPPSSLEPDPDIRATGFSARRAEVLEVVEDLVQMDEDDAL</sequence>
<gene>
    <name evidence="1" type="ORF">ABFW12_32040</name>
</gene>
<evidence type="ECO:0000313" key="2">
    <source>
        <dbReference type="Proteomes" id="UP001558474"/>
    </source>
</evidence>
<reference evidence="1 2" key="1">
    <citation type="submission" date="2024-04" db="EMBL/GenBank/DDBJ databases">
        <title>Genomic Markers of Mycobacteria.</title>
        <authorList>
            <person name="Soliman M.S."/>
            <person name="Elkholy A."/>
            <person name="Soliman N.S."/>
            <person name="Abbas A."/>
            <person name="Khayrat S."/>
            <person name="Shawky S."/>
        </authorList>
    </citation>
    <scope>NUCLEOTIDE SEQUENCE [LARGE SCALE GENOMIC DNA]</scope>
    <source>
        <strain evidence="1 2">Egy-CU-AM5</strain>
    </source>
</reference>
<dbReference type="RefSeq" id="WP_368574526.1">
    <property type="nucleotide sequence ID" value="NZ_JBDLOU010000122.1"/>
</dbReference>
<protein>
    <submittedName>
        <fullName evidence="1">Uncharacterized protein</fullName>
    </submittedName>
</protein>
<comment type="caution">
    <text evidence="1">The sequence shown here is derived from an EMBL/GenBank/DDBJ whole genome shotgun (WGS) entry which is preliminary data.</text>
</comment>
<accession>A0ABV3VNB7</accession>